<feature type="region of interest" description="Disordered" evidence="1">
    <location>
        <begin position="485"/>
        <end position="537"/>
    </location>
</feature>
<reference evidence="3 4" key="1">
    <citation type="submission" date="2019-11" db="EMBL/GenBank/DDBJ databases">
        <title>Whole genome sequence of Oryza granulata.</title>
        <authorList>
            <person name="Li W."/>
        </authorList>
    </citation>
    <scope>NUCLEOTIDE SEQUENCE [LARGE SCALE GENOMIC DNA]</scope>
    <source>
        <strain evidence="4">cv. Menghai</strain>
        <tissue evidence="3">Leaf</tissue>
    </source>
</reference>
<evidence type="ECO:0000256" key="1">
    <source>
        <dbReference type="SAM" id="MobiDB-lite"/>
    </source>
</evidence>
<evidence type="ECO:0000313" key="3">
    <source>
        <dbReference type="EMBL" id="KAF0912700.1"/>
    </source>
</evidence>
<feature type="domain" description="KIB1-4 beta-propeller" evidence="2">
    <location>
        <begin position="210"/>
        <end position="458"/>
    </location>
</feature>
<dbReference type="EMBL" id="SPHZ02000006">
    <property type="protein sequence ID" value="KAF0912700.1"/>
    <property type="molecule type" value="Genomic_DNA"/>
</dbReference>
<accession>A0A6G1DJR1</accession>
<dbReference type="OrthoDB" id="619048at2759"/>
<proteinExistence type="predicted"/>
<keyword evidence="4" id="KW-1185">Reference proteome</keyword>
<dbReference type="AlphaFoldDB" id="A0A6G1DJR1"/>
<feature type="compositionally biased region" description="Polar residues" evidence="1">
    <location>
        <begin position="35"/>
        <end position="56"/>
    </location>
</feature>
<dbReference type="InterPro" id="IPR005174">
    <property type="entry name" value="KIB1-4_b-propeller"/>
</dbReference>
<name>A0A6G1DJR1_9ORYZ</name>
<feature type="compositionally biased region" description="Polar residues" evidence="1">
    <location>
        <begin position="65"/>
        <end position="76"/>
    </location>
</feature>
<gene>
    <name evidence="3" type="ORF">E2562_018950</name>
</gene>
<feature type="compositionally biased region" description="Polar residues" evidence="1">
    <location>
        <begin position="1"/>
        <end position="11"/>
    </location>
</feature>
<dbReference type="Pfam" id="PF03478">
    <property type="entry name" value="Beta-prop_KIB1-4"/>
    <property type="match status" value="1"/>
</dbReference>
<dbReference type="PANTHER" id="PTHR33165">
    <property type="entry name" value="F-BOX DOMAIN CONTAINING PROTEIN-LIKE-RELATED"/>
    <property type="match status" value="1"/>
</dbReference>
<sequence>MAKRATSSGSKIPSRRRTKRPTKLDDLPRRPCFSAQIQSLDDPQRLCSSAQNQSQGAKRKRSHQLRSCSTSHSTIPSWGAKRARTALDVVPPALSGSSIRRRSPVRPSAALNSAISPIDFDLIRVVSVRRRDWSNLADGPAGLIAERVLADDVADYVRFRAVCTAWRRCAADPRKQSSLDSRFHPRRWFMLRENLQRAAPHRRRFMNVATGQCVVMDLPEIKGQCSFGPTAEGLLVLVDNHTLVVRLLNPFTRQLTELPSLAALLSRNRFKKYLFSRKVFKTCYASDLADGILSVKCAGLAGEGTVAIYFSEARVLAVAKPGDEKWMLVDRGTLFVSLLSFAGRFYCIDDSADAVMTVKTSENQPPQLVVAAKLKMRYSPIADTLHLVENDRELMLVHRTMSSRCNGACNEVCYRKKYEVYQVDLDARKTMPIRGLNGQAVFIGIFSTLSVCPKAQQGASAAAMQGNIRTYMGAGIPKRFKEDEEKEQLAKEIAKDWNAQERQPDWQQPVSEQQGQLGKSQRASQPVKGWRTHRGTA</sequence>
<feature type="region of interest" description="Disordered" evidence="1">
    <location>
        <begin position="1"/>
        <end position="76"/>
    </location>
</feature>
<feature type="compositionally biased region" description="Polar residues" evidence="1">
    <location>
        <begin position="505"/>
        <end position="524"/>
    </location>
</feature>
<evidence type="ECO:0000259" key="2">
    <source>
        <dbReference type="Pfam" id="PF03478"/>
    </source>
</evidence>
<organism evidence="3 4">
    <name type="scientific">Oryza meyeriana var. granulata</name>
    <dbReference type="NCBI Taxonomy" id="110450"/>
    <lineage>
        <taxon>Eukaryota</taxon>
        <taxon>Viridiplantae</taxon>
        <taxon>Streptophyta</taxon>
        <taxon>Embryophyta</taxon>
        <taxon>Tracheophyta</taxon>
        <taxon>Spermatophyta</taxon>
        <taxon>Magnoliopsida</taxon>
        <taxon>Liliopsida</taxon>
        <taxon>Poales</taxon>
        <taxon>Poaceae</taxon>
        <taxon>BOP clade</taxon>
        <taxon>Oryzoideae</taxon>
        <taxon>Oryzeae</taxon>
        <taxon>Oryzinae</taxon>
        <taxon>Oryza</taxon>
        <taxon>Oryza meyeriana</taxon>
    </lineage>
</organism>
<dbReference type="PANTHER" id="PTHR33165:SF63">
    <property type="entry name" value="OS03G0792300 PROTEIN"/>
    <property type="match status" value="1"/>
</dbReference>
<evidence type="ECO:0000313" key="4">
    <source>
        <dbReference type="Proteomes" id="UP000479710"/>
    </source>
</evidence>
<dbReference type="Proteomes" id="UP000479710">
    <property type="component" value="Unassembled WGS sequence"/>
</dbReference>
<comment type="caution">
    <text evidence="3">The sequence shown here is derived from an EMBL/GenBank/DDBJ whole genome shotgun (WGS) entry which is preliminary data.</text>
</comment>
<feature type="compositionally biased region" description="Basic and acidic residues" evidence="1">
    <location>
        <begin position="485"/>
        <end position="504"/>
    </location>
</feature>
<protein>
    <recommendedName>
        <fullName evidence="2">KIB1-4 beta-propeller domain-containing protein</fullName>
    </recommendedName>
</protein>